<dbReference type="InterPro" id="IPR001048">
    <property type="entry name" value="Asp/Glu/Uridylate_kinase"/>
</dbReference>
<dbReference type="GO" id="GO:0055129">
    <property type="term" value="P:L-proline biosynthetic process"/>
    <property type="evidence" value="ECO:0007669"/>
    <property type="project" value="UniProtKB-UniRule"/>
</dbReference>
<evidence type="ECO:0000313" key="10">
    <source>
        <dbReference type="EMBL" id="TFE30055.1"/>
    </source>
</evidence>
<sequence length="375" mass="40170">MGKRIVVKIGSSSLTSEEGGLNRERVRFFANEIVALHASGHQVLLVTSGAIAAGFRRLGYATRPKLVHEKQAAAAVGQALLMEAYQEAFSNREIAVAQLLLTRPDFSNRSRAQNAHRTIEELLKQGAVPIINENDTVAVNEIKFGDNDSLSALVANLVKADGLYILTDMDGVYTGDPRKTPDAVRIERVEVLSEELYRVAGGAGSTVGTGGMRSKIEAARIAMQGGVPLFVGRVSEHGDLGAAVAGSGKGTYFTSSLHSLSAKKHWVGFLSVPQGRIILDSGAEEALLNKGRSLLPIGITSAEGDFHPGDVIEVVNRDGRILGRGVTNYSSWQIKAVAGLSSEEALKRVDVVRVEVVHRDEWVASTIVKEVSTHE</sequence>
<dbReference type="NCBIfam" id="TIGR01027">
    <property type="entry name" value="proB"/>
    <property type="match status" value="1"/>
</dbReference>
<dbReference type="SMART" id="SM00359">
    <property type="entry name" value="PUA"/>
    <property type="match status" value="1"/>
</dbReference>
<keyword evidence="2 8" id="KW-0028">Amino-acid biosynthesis</keyword>
<evidence type="ECO:0000313" key="11">
    <source>
        <dbReference type="Proteomes" id="UP000297900"/>
    </source>
</evidence>
<evidence type="ECO:0000256" key="5">
    <source>
        <dbReference type="ARBA" id="ARBA00022741"/>
    </source>
</evidence>
<proteinExistence type="inferred from homology"/>
<evidence type="ECO:0000256" key="3">
    <source>
        <dbReference type="ARBA" id="ARBA00022650"/>
    </source>
</evidence>
<dbReference type="PROSITE" id="PS50890">
    <property type="entry name" value="PUA"/>
    <property type="match status" value="1"/>
</dbReference>
<evidence type="ECO:0000256" key="6">
    <source>
        <dbReference type="ARBA" id="ARBA00022777"/>
    </source>
</evidence>
<dbReference type="SUPFAM" id="SSF88697">
    <property type="entry name" value="PUA domain-like"/>
    <property type="match status" value="1"/>
</dbReference>
<feature type="binding site" evidence="8">
    <location>
        <position position="135"/>
    </location>
    <ligand>
        <name>substrate</name>
    </ligand>
</feature>
<keyword evidence="5 8" id="KW-0547">Nucleotide-binding</keyword>
<feature type="binding site" evidence="8">
    <location>
        <position position="147"/>
    </location>
    <ligand>
        <name>substrate</name>
    </ligand>
</feature>
<dbReference type="FunFam" id="3.40.1160.10:FF:000018">
    <property type="entry name" value="Glutamate 5-kinase"/>
    <property type="match status" value="1"/>
</dbReference>
<dbReference type="CDD" id="cd21157">
    <property type="entry name" value="PUA_G5K"/>
    <property type="match status" value="1"/>
</dbReference>
<dbReference type="GO" id="GO:0003723">
    <property type="term" value="F:RNA binding"/>
    <property type="evidence" value="ECO:0007669"/>
    <property type="project" value="InterPro"/>
</dbReference>
<dbReference type="InterPro" id="IPR036974">
    <property type="entry name" value="PUA_sf"/>
</dbReference>
<dbReference type="Gene3D" id="2.30.130.10">
    <property type="entry name" value="PUA domain"/>
    <property type="match status" value="1"/>
</dbReference>
<evidence type="ECO:0000256" key="8">
    <source>
        <dbReference type="HAMAP-Rule" id="MF_00456"/>
    </source>
</evidence>
<evidence type="ECO:0000259" key="9">
    <source>
        <dbReference type="SMART" id="SM00359"/>
    </source>
</evidence>
<comment type="similarity">
    <text evidence="8">Belongs to the glutamate 5-kinase family.</text>
</comment>
<dbReference type="InterPro" id="IPR011529">
    <property type="entry name" value="Glu_5kinase"/>
</dbReference>
<comment type="function">
    <text evidence="8">Catalyzes the transfer of a phosphate group to glutamate to form L-glutamate 5-phosphate.</text>
</comment>
<dbReference type="Pfam" id="PF00696">
    <property type="entry name" value="AA_kinase"/>
    <property type="match status" value="1"/>
</dbReference>
<keyword evidence="1 8" id="KW-0963">Cytoplasm</keyword>
<keyword evidence="7 8" id="KW-0067">ATP-binding</keyword>
<comment type="catalytic activity">
    <reaction evidence="8">
        <text>L-glutamate + ATP = L-glutamyl 5-phosphate + ADP</text>
        <dbReference type="Rhea" id="RHEA:14877"/>
        <dbReference type="ChEBI" id="CHEBI:29985"/>
        <dbReference type="ChEBI" id="CHEBI:30616"/>
        <dbReference type="ChEBI" id="CHEBI:58274"/>
        <dbReference type="ChEBI" id="CHEBI:456216"/>
        <dbReference type="EC" id="2.7.2.11"/>
    </reaction>
</comment>
<evidence type="ECO:0000256" key="4">
    <source>
        <dbReference type="ARBA" id="ARBA00022679"/>
    </source>
</evidence>
<name>A0A4Y8M4J5_9BACL</name>
<dbReference type="HAMAP" id="MF_00456">
    <property type="entry name" value="ProB"/>
    <property type="match status" value="1"/>
</dbReference>
<comment type="pathway">
    <text evidence="8">Amino-acid biosynthesis; L-proline biosynthesis; L-glutamate 5-semialdehyde from L-glutamate: step 1/2.</text>
</comment>
<dbReference type="EC" id="2.7.2.11" evidence="8"/>
<evidence type="ECO:0000256" key="2">
    <source>
        <dbReference type="ARBA" id="ARBA00022605"/>
    </source>
</evidence>
<reference evidence="10 11" key="1">
    <citation type="submission" date="2019-03" db="EMBL/GenBank/DDBJ databases">
        <title>Cohnella endophytica sp. nov., a novel endophytic bacterium isolated from bark of Sonneratia apetala.</title>
        <authorList>
            <person name="Tuo L."/>
        </authorList>
    </citation>
    <scope>NUCLEOTIDE SEQUENCE [LARGE SCALE GENOMIC DNA]</scope>
    <source>
        <strain evidence="10 11">CCTCC AB 208254</strain>
    </source>
</reference>
<keyword evidence="6 8" id="KW-0418">Kinase</keyword>
<keyword evidence="3 8" id="KW-0641">Proline biosynthesis</keyword>
<accession>A0A4Y8M4J5</accession>
<dbReference type="PROSITE" id="PS00902">
    <property type="entry name" value="GLUTAMATE_5_KINASE"/>
    <property type="match status" value="1"/>
</dbReference>
<dbReference type="PANTHER" id="PTHR43654:SF1">
    <property type="entry name" value="ISOPENTENYL PHOSPHATE KINASE"/>
    <property type="match status" value="1"/>
</dbReference>
<evidence type="ECO:0000256" key="7">
    <source>
        <dbReference type="ARBA" id="ARBA00022840"/>
    </source>
</evidence>
<keyword evidence="11" id="KW-1185">Reference proteome</keyword>
<dbReference type="InterPro" id="IPR041739">
    <property type="entry name" value="G5K_ProB"/>
</dbReference>
<feature type="binding site" evidence="8">
    <location>
        <position position="8"/>
    </location>
    <ligand>
        <name>ATP</name>
        <dbReference type="ChEBI" id="CHEBI:30616"/>
    </ligand>
</feature>
<dbReference type="InterPro" id="IPR019797">
    <property type="entry name" value="Glutamate_5-kinase_CS"/>
</dbReference>
<comment type="subcellular location">
    <subcellularLocation>
        <location evidence="8">Cytoplasm</location>
    </subcellularLocation>
</comment>
<dbReference type="InterPro" id="IPR001057">
    <property type="entry name" value="Glu/AcGlu_kinase"/>
</dbReference>
<dbReference type="PIRSF" id="PIRSF000729">
    <property type="entry name" value="GK"/>
    <property type="match status" value="1"/>
</dbReference>
<dbReference type="InterPro" id="IPR036393">
    <property type="entry name" value="AceGlu_kinase-like_sf"/>
</dbReference>
<dbReference type="SUPFAM" id="SSF53633">
    <property type="entry name" value="Carbamate kinase-like"/>
    <property type="match status" value="1"/>
</dbReference>
<dbReference type="InterPro" id="IPR015947">
    <property type="entry name" value="PUA-like_sf"/>
</dbReference>
<dbReference type="Gene3D" id="3.40.1160.10">
    <property type="entry name" value="Acetylglutamate kinase-like"/>
    <property type="match status" value="1"/>
</dbReference>
<dbReference type="OrthoDB" id="9804434at2"/>
<dbReference type="CDD" id="cd04242">
    <property type="entry name" value="AAK_G5K_ProB"/>
    <property type="match status" value="1"/>
</dbReference>
<keyword evidence="4 8" id="KW-0808">Transferase</keyword>
<feature type="binding site" evidence="8">
    <location>
        <begin position="209"/>
        <end position="215"/>
    </location>
    <ligand>
        <name>ATP</name>
        <dbReference type="ChEBI" id="CHEBI:30616"/>
    </ligand>
</feature>
<dbReference type="PANTHER" id="PTHR43654">
    <property type="entry name" value="GLUTAMATE 5-KINASE"/>
    <property type="match status" value="1"/>
</dbReference>
<dbReference type="GO" id="GO:0005524">
    <property type="term" value="F:ATP binding"/>
    <property type="evidence" value="ECO:0007669"/>
    <property type="project" value="UniProtKB-KW"/>
</dbReference>
<feature type="binding site" evidence="8">
    <location>
        <position position="48"/>
    </location>
    <ligand>
        <name>substrate</name>
    </ligand>
</feature>
<dbReference type="GO" id="GO:0005829">
    <property type="term" value="C:cytosol"/>
    <property type="evidence" value="ECO:0007669"/>
    <property type="project" value="TreeGrafter"/>
</dbReference>
<dbReference type="AlphaFoldDB" id="A0A4Y8M4J5"/>
<evidence type="ECO:0000256" key="1">
    <source>
        <dbReference type="ARBA" id="ARBA00022490"/>
    </source>
</evidence>
<feature type="binding site" evidence="8">
    <location>
        <begin position="167"/>
        <end position="168"/>
    </location>
    <ligand>
        <name>ATP</name>
        <dbReference type="ChEBI" id="CHEBI:30616"/>
    </ligand>
</feature>
<dbReference type="GO" id="GO:0004349">
    <property type="term" value="F:glutamate 5-kinase activity"/>
    <property type="evidence" value="ECO:0007669"/>
    <property type="project" value="UniProtKB-UniRule"/>
</dbReference>
<dbReference type="InterPro" id="IPR002478">
    <property type="entry name" value="PUA"/>
</dbReference>
<gene>
    <name evidence="8" type="primary">proB</name>
    <name evidence="10" type="ORF">E2980_04690</name>
</gene>
<comment type="caution">
    <text evidence="10">The sequence shown here is derived from an EMBL/GenBank/DDBJ whole genome shotgun (WGS) entry which is preliminary data.</text>
</comment>
<organism evidence="10 11">
    <name type="scientific">Cohnella luojiensis</name>
    <dbReference type="NCBI Taxonomy" id="652876"/>
    <lineage>
        <taxon>Bacteria</taxon>
        <taxon>Bacillati</taxon>
        <taxon>Bacillota</taxon>
        <taxon>Bacilli</taxon>
        <taxon>Bacillales</taxon>
        <taxon>Paenibacillaceae</taxon>
        <taxon>Cohnella</taxon>
    </lineage>
</organism>
<dbReference type="RefSeq" id="WP_135150967.1">
    <property type="nucleotide sequence ID" value="NZ_SOMN01000003.1"/>
</dbReference>
<feature type="domain" description="PUA" evidence="9">
    <location>
        <begin position="275"/>
        <end position="356"/>
    </location>
</feature>
<dbReference type="Proteomes" id="UP000297900">
    <property type="component" value="Unassembled WGS sequence"/>
</dbReference>
<dbReference type="EMBL" id="SOMN01000003">
    <property type="protein sequence ID" value="TFE30055.1"/>
    <property type="molecule type" value="Genomic_DNA"/>
</dbReference>
<dbReference type="UniPathway" id="UPA00098">
    <property type="reaction ID" value="UER00359"/>
</dbReference>
<dbReference type="PRINTS" id="PR00474">
    <property type="entry name" value="GLU5KINASE"/>
</dbReference>
<dbReference type="Pfam" id="PF01472">
    <property type="entry name" value="PUA"/>
    <property type="match status" value="1"/>
</dbReference>
<dbReference type="InterPro" id="IPR005715">
    <property type="entry name" value="Glu_5kinase/COase_Synthase"/>
</dbReference>
<protein>
    <recommendedName>
        <fullName evidence="8">Glutamate 5-kinase</fullName>
        <ecNumber evidence="8">2.7.2.11</ecNumber>
    </recommendedName>
    <alternativeName>
        <fullName evidence="8">Gamma-glutamyl kinase</fullName>
        <shortName evidence="8">GK</shortName>
    </alternativeName>
</protein>